<gene>
    <name evidence="1" type="ORF">DUNSADRAFT_10725</name>
</gene>
<sequence>MESMQASQNEMRSMLASLVGKAGDKGAAPEAQDQALAQKLPEACAGAGLSGETGAVVAAGWDKSNAERDVLATLTQRITALESASQRLAATENGLADLKWLCTRKDGMGLVPRLEMAHALESAQACLPKRGVQPAITDRQQQFYTEIKAKAISAEVLDKVLVEVEPVVESALEGTREAWQHAEKISNDVQDLQHSVKQADKKG</sequence>
<protein>
    <submittedName>
        <fullName evidence="1">Uncharacterized protein</fullName>
    </submittedName>
</protein>
<evidence type="ECO:0000313" key="1">
    <source>
        <dbReference type="EMBL" id="KAF5833061.1"/>
    </source>
</evidence>
<evidence type="ECO:0000313" key="2">
    <source>
        <dbReference type="Proteomes" id="UP000815325"/>
    </source>
</evidence>
<organism evidence="1 2">
    <name type="scientific">Dunaliella salina</name>
    <name type="common">Green alga</name>
    <name type="synonym">Protococcus salinus</name>
    <dbReference type="NCBI Taxonomy" id="3046"/>
    <lineage>
        <taxon>Eukaryota</taxon>
        <taxon>Viridiplantae</taxon>
        <taxon>Chlorophyta</taxon>
        <taxon>core chlorophytes</taxon>
        <taxon>Chlorophyceae</taxon>
        <taxon>CS clade</taxon>
        <taxon>Chlamydomonadales</taxon>
        <taxon>Dunaliellaceae</taxon>
        <taxon>Dunaliella</taxon>
    </lineage>
</organism>
<reference evidence="1" key="1">
    <citation type="submission" date="2017-08" db="EMBL/GenBank/DDBJ databases">
        <authorList>
            <person name="Polle J.E."/>
            <person name="Barry K."/>
            <person name="Cushman J."/>
            <person name="Schmutz J."/>
            <person name="Tran D."/>
            <person name="Hathwaick L.T."/>
            <person name="Yim W.C."/>
            <person name="Jenkins J."/>
            <person name="Mckie-Krisberg Z.M."/>
            <person name="Prochnik S."/>
            <person name="Lindquist E."/>
            <person name="Dockter R.B."/>
            <person name="Adam C."/>
            <person name="Molina H."/>
            <person name="Bunkerborg J."/>
            <person name="Jin E."/>
            <person name="Buchheim M."/>
            <person name="Magnuson J."/>
        </authorList>
    </citation>
    <scope>NUCLEOTIDE SEQUENCE</scope>
    <source>
        <strain evidence="1">CCAP 19/18</strain>
    </source>
</reference>
<dbReference type="Proteomes" id="UP000815325">
    <property type="component" value="Unassembled WGS sequence"/>
</dbReference>
<keyword evidence="2" id="KW-1185">Reference proteome</keyword>
<proteinExistence type="predicted"/>
<dbReference type="EMBL" id="MU069832">
    <property type="protein sequence ID" value="KAF5833061.1"/>
    <property type="molecule type" value="Genomic_DNA"/>
</dbReference>
<accession>A0ABQ7GEM7</accession>
<comment type="caution">
    <text evidence="1">The sequence shown here is derived from an EMBL/GenBank/DDBJ whole genome shotgun (WGS) entry which is preliminary data.</text>
</comment>
<name>A0ABQ7GEM7_DUNSA</name>